<keyword evidence="3" id="KW-1185">Reference proteome</keyword>
<accession>A0AAX2GWJ0</accession>
<gene>
    <name evidence="1" type="ORF">AXF12_04625</name>
    <name evidence="2" type="ORF">SAMEA44541418_00807</name>
</gene>
<evidence type="ECO:0000313" key="1">
    <source>
        <dbReference type="EMBL" id="AMD84860.1"/>
    </source>
</evidence>
<reference evidence="1 3" key="1">
    <citation type="submission" date="2016-02" db="EMBL/GenBank/DDBJ databases">
        <authorList>
            <person name="Holder M.E."/>
            <person name="Ajami N.J."/>
            <person name="Petrosino J.F."/>
        </authorList>
    </citation>
    <scope>NUCLEOTIDE SEQUENCE [LARGE SCALE GENOMIC DNA]</scope>
    <source>
        <strain evidence="1 3">CCUG 32990</strain>
    </source>
</reference>
<sequence length="65" mass="7662">MKRPILEYTKEVLAKVSFDPSLFCKELQKAIDTLLPYEIDELKVWLDAYTKNKPELEECMVVINK</sequence>
<dbReference type="Proteomes" id="UP000215539">
    <property type="component" value="Chromosome 1"/>
</dbReference>
<dbReference type="EMBL" id="LT906449">
    <property type="protein sequence ID" value="SNV06803.1"/>
    <property type="molecule type" value="Genomic_DNA"/>
</dbReference>
<evidence type="ECO:0000313" key="3">
    <source>
        <dbReference type="Proteomes" id="UP000065822"/>
    </source>
</evidence>
<name>A0AAX2GWJ0_9FLAO</name>
<dbReference type="Proteomes" id="UP000065822">
    <property type="component" value="Chromosome"/>
</dbReference>
<dbReference type="AlphaFoldDB" id="A0AAX2GWJ0"/>
<organism evidence="2 4">
    <name type="scientific">Capnocytophaga haemolytica</name>
    <dbReference type="NCBI Taxonomy" id="45243"/>
    <lineage>
        <taxon>Bacteria</taxon>
        <taxon>Pseudomonadati</taxon>
        <taxon>Bacteroidota</taxon>
        <taxon>Flavobacteriia</taxon>
        <taxon>Flavobacteriales</taxon>
        <taxon>Flavobacteriaceae</taxon>
        <taxon>Capnocytophaga</taxon>
    </lineage>
</organism>
<proteinExistence type="predicted"/>
<reference evidence="2 4" key="2">
    <citation type="submission" date="2017-06" db="EMBL/GenBank/DDBJ databases">
        <authorList>
            <consortium name="Pathogen Informatics"/>
        </authorList>
    </citation>
    <scope>NUCLEOTIDE SEQUENCE [LARGE SCALE GENOMIC DNA]</scope>
    <source>
        <strain evidence="2 4">NCTC12947</strain>
    </source>
</reference>
<protein>
    <submittedName>
        <fullName evidence="2">Uncharacterized protein</fullName>
    </submittedName>
</protein>
<evidence type="ECO:0000313" key="4">
    <source>
        <dbReference type="Proteomes" id="UP000215539"/>
    </source>
</evidence>
<evidence type="ECO:0000313" key="2">
    <source>
        <dbReference type="EMBL" id="SNV06803.1"/>
    </source>
</evidence>
<dbReference type="KEGG" id="chg:AXF12_04625"/>
<dbReference type="RefSeq" id="WP_066428737.1">
    <property type="nucleotide sequence ID" value="NZ_CP014227.1"/>
</dbReference>
<dbReference type="EMBL" id="CP014227">
    <property type="protein sequence ID" value="AMD84860.1"/>
    <property type="molecule type" value="Genomic_DNA"/>
</dbReference>